<dbReference type="InterPro" id="IPR016181">
    <property type="entry name" value="Acyl_CoA_acyltransferase"/>
</dbReference>
<keyword evidence="3" id="KW-1185">Reference proteome</keyword>
<dbReference type="OrthoDB" id="948250at2"/>
<gene>
    <name evidence="2" type="ORF">HMF3257_13490</name>
</gene>
<feature type="domain" description="N-acetyltransferase" evidence="1">
    <location>
        <begin position="23"/>
        <end position="194"/>
    </location>
</feature>
<accession>A0A327NIK6</accession>
<dbReference type="CDD" id="cd04301">
    <property type="entry name" value="NAT_SF"/>
    <property type="match status" value="1"/>
</dbReference>
<dbReference type="RefSeq" id="WP_111342835.1">
    <property type="nucleotide sequence ID" value="NZ_QLII01000001.1"/>
</dbReference>
<reference evidence="2 3" key="1">
    <citation type="submission" date="2018-06" db="EMBL/GenBank/DDBJ databases">
        <title>Spirosoma sp. HMF3257 Genome sequencing and assembly.</title>
        <authorList>
            <person name="Kang H."/>
            <person name="Cha I."/>
            <person name="Kim H."/>
            <person name="Kang J."/>
            <person name="Joh K."/>
        </authorList>
    </citation>
    <scope>NUCLEOTIDE SEQUENCE [LARGE SCALE GENOMIC DNA]</scope>
    <source>
        <strain evidence="2 3">HMF3257</strain>
    </source>
</reference>
<evidence type="ECO:0000313" key="2">
    <source>
        <dbReference type="EMBL" id="RAI74987.1"/>
    </source>
</evidence>
<name>A0A327NIK6_9BACT</name>
<dbReference type="AlphaFoldDB" id="A0A327NIK6"/>
<dbReference type="Pfam" id="PF00583">
    <property type="entry name" value="Acetyltransf_1"/>
    <property type="match status" value="1"/>
</dbReference>
<evidence type="ECO:0000259" key="1">
    <source>
        <dbReference type="PROSITE" id="PS51186"/>
    </source>
</evidence>
<evidence type="ECO:0000313" key="3">
    <source>
        <dbReference type="Proteomes" id="UP000249016"/>
    </source>
</evidence>
<dbReference type="PROSITE" id="PS51186">
    <property type="entry name" value="GNAT"/>
    <property type="match status" value="1"/>
</dbReference>
<proteinExistence type="predicted"/>
<organism evidence="2 3">
    <name type="scientific">Spirosoma telluris</name>
    <dbReference type="NCBI Taxonomy" id="2183553"/>
    <lineage>
        <taxon>Bacteria</taxon>
        <taxon>Pseudomonadati</taxon>
        <taxon>Bacteroidota</taxon>
        <taxon>Cytophagia</taxon>
        <taxon>Cytophagales</taxon>
        <taxon>Cytophagaceae</taxon>
        <taxon>Spirosoma</taxon>
    </lineage>
</organism>
<dbReference type="GO" id="GO:0016747">
    <property type="term" value="F:acyltransferase activity, transferring groups other than amino-acyl groups"/>
    <property type="evidence" value="ECO:0007669"/>
    <property type="project" value="InterPro"/>
</dbReference>
<dbReference type="SUPFAM" id="SSF55729">
    <property type="entry name" value="Acyl-CoA N-acyltransferases (Nat)"/>
    <property type="match status" value="1"/>
</dbReference>
<dbReference type="Gene3D" id="3.40.630.30">
    <property type="match status" value="1"/>
</dbReference>
<dbReference type="EMBL" id="QLII01000001">
    <property type="protein sequence ID" value="RAI74987.1"/>
    <property type="molecule type" value="Genomic_DNA"/>
</dbReference>
<sequence length="194" mass="21640">MNPDFTINPFDPINVILASGEPILIRLLESTDAPKLLDYFNGLSPQTRQFFGPHPFDSETVNIICATLNPNECARLVAFSQKHECIVAYVLVSAGATPSDVVRYKALGIELNPATDCSLAPSVADDYQSRGLGDYLMEKALAIARVMPKKRVILWGGVQARNERAVRYYRKFGFVELGQFETDVLNYDMCLMLE</sequence>
<comment type="caution">
    <text evidence="2">The sequence shown here is derived from an EMBL/GenBank/DDBJ whole genome shotgun (WGS) entry which is preliminary data.</text>
</comment>
<dbReference type="Proteomes" id="UP000249016">
    <property type="component" value="Unassembled WGS sequence"/>
</dbReference>
<protein>
    <recommendedName>
        <fullName evidence="1">N-acetyltransferase domain-containing protein</fullName>
    </recommendedName>
</protein>
<dbReference type="InterPro" id="IPR000182">
    <property type="entry name" value="GNAT_dom"/>
</dbReference>